<evidence type="ECO:0000256" key="5">
    <source>
        <dbReference type="ARBA" id="ARBA00022741"/>
    </source>
</evidence>
<reference evidence="12 13" key="1">
    <citation type="submission" date="2018-08" db="EMBL/GenBank/DDBJ databases">
        <title>Chitinophaga sp. K20C18050901, a novel bacterium isolated from forest soil.</title>
        <authorList>
            <person name="Wang C."/>
        </authorList>
    </citation>
    <scope>NUCLEOTIDE SEQUENCE [LARGE SCALE GENOMIC DNA]</scope>
    <source>
        <strain evidence="12 13">K20C18050901</strain>
    </source>
</reference>
<feature type="transmembrane region" description="Helical" evidence="9">
    <location>
        <begin position="29"/>
        <end position="51"/>
    </location>
</feature>
<feature type="transmembrane region" description="Helical" evidence="9">
    <location>
        <begin position="165"/>
        <end position="186"/>
    </location>
</feature>
<feature type="domain" description="ABC transporter" evidence="10">
    <location>
        <begin position="341"/>
        <end position="573"/>
    </location>
</feature>
<dbReference type="EMBL" id="QTJV01000012">
    <property type="protein sequence ID" value="RFM31892.1"/>
    <property type="molecule type" value="Genomic_DNA"/>
</dbReference>
<dbReference type="InterPro" id="IPR027417">
    <property type="entry name" value="P-loop_NTPase"/>
</dbReference>
<protein>
    <submittedName>
        <fullName evidence="12">ABC transporter ATP-binding protein</fullName>
    </submittedName>
</protein>
<dbReference type="Gene3D" id="1.20.1560.10">
    <property type="entry name" value="ABC transporter type 1, transmembrane domain"/>
    <property type="match status" value="1"/>
</dbReference>
<dbReference type="Proteomes" id="UP000261174">
    <property type="component" value="Unassembled WGS sequence"/>
</dbReference>
<evidence type="ECO:0000256" key="9">
    <source>
        <dbReference type="SAM" id="Phobius"/>
    </source>
</evidence>
<dbReference type="InterPro" id="IPR011527">
    <property type="entry name" value="ABC1_TM_dom"/>
</dbReference>
<dbReference type="Pfam" id="PF00664">
    <property type="entry name" value="ABC_membrane"/>
    <property type="match status" value="1"/>
</dbReference>
<keyword evidence="2" id="KW-0813">Transport</keyword>
<dbReference type="InterPro" id="IPR039421">
    <property type="entry name" value="Type_1_exporter"/>
</dbReference>
<dbReference type="GO" id="GO:0015421">
    <property type="term" value="F:ABC-type oligopeptide transporter activity"/>
    <property type="evidence" value="ECO:0007669"/>
    <property type="project" value="TreeGrafter"/>
</dbReference>
<dbReference type="GO" id="GO:0005886">
    <property type="term" value="C:plasma membrane"/>
    <property type="evidence" value="ECO:0007669"/>
    <property type="project" value="UniProtKB-SubCell"/>
</dbReference>
<feature type="transmembrane region" description="Helical" evidence="9">
    <location>
        <begin position="247"/>
        <end position="275"/>
    </location>
</feature>
<comment type="caution">
    <text evidence="12">The sequence shown here is derived from an EMBL/GenBank/DDBJ whole genome shotgun (WGS) entry which is preliminary data.</text>
</comment>
<keyword evidence="3" id="KW-1003">Cell membrane</keyword>
<dbReference type="GO" id="GO:0016887">
    <property type="term" value="F:ATP hydrolysis activity"/>
    <property type="evidence" value="ECO:0007669"/>
    <property type="project" value="InterPro"/>
</dbReference>
<gene>
    <name evidence="12" type="ORF">DXN04_27445</name>
</gene>
<dbReference type="CDD" id="cd18548">
    <property type="entry name" value="ABC_6TM_Tm287_like"/>
    <property type="match status" value="1"/>
</dbReference>
<organism evidence="12 13">
    <name type="scientific">Chitinophaga silvisoli</name>
    <dbReference type="NCBI Taxonomy" id="2291814"/>
    <lineage>
        <taxon>Bacteria</taxon>
        <taxon>Pseudomonadati</taxon>
        <taxon>Bacteroidota</taxon>
        <taxon>Chitinophagia</taxon>
        <taxon>Chitinophagales</taxon>
        <taxon>Chitinophagaceae</taxon>
        <taxon>Chitinophaga</taxon>
    </lineage>
</organism>
<feature type="transmembrane region" description="Helical" evidence="9">
    <location>
        <begin position="137"/>
        <end position="159"/>
    </location>
</feature>
<accession>A0A3E1NVB2</accession>
<feature type="domain" description="ABC transmembrane type-1" evidence="11">
    <location>
        <begin position="31"/>
        <end position="310"/>
    </location>
</feature>
<evidence type="ECO:0000256" key="4">
    <source>
        <dbReference type="ARBA" id="ARBA00022692"/>
    </source>
</evidence>
<keyword evidence="5" id="KW-0547">Nucleotide-binding</keyword>
<evidence type="ECO:0000256" key="6">
    <source>
        <dbReference type="ARBA" id="ARBA00022840"/>
    </source>
</evidence>
<dbReference type="SMART" id="SM00382">
    <property type="entry name" value="AAA"/>
    <property type="match status" value="1"/>
</dbReference>
<dbReference type="InterPro" id="IPR003593">
    <property type="entry name" value="AAA+_ATPase"/>
</dbReference>
<evidence type="ECO:0000256" key="7">
    <source>
        <dbReference type="ARBA" id="ARBA00022989"/>
    </source>
</evidence>
<comment type="subcellular location">
    <subcellularLocation>
        <location evidence="1">Cell membrane</location>
        <topology evidence="1">Multi-pass membrane protein</topology>
    </subcellularLocation>
</comment>
<evidence type="ECO:0000313" key="13">
    <source>
        <dbReference type="Proteomes" id="UP000261174"/>
    </source>
</evidence>
<name>A0A3E1NVB2_9BACT</name>
<proteinExistence type="predicted"/>
<dbReference type="InterPro" id="IPR017871">
    <property type="entry name" value="ABC_transporter-like_CS"/>
</dbReference>
<dbReference type="SUPFAM" id="SSF52540">
    <property type="entry name" value="P-loop containing nucleoside triphosphate hydrolases"/>
    <property type="match status" value="1"/>
</dbReference>
<keyword evidence="4 9" id="KW-0812">Transmembrane</keyword>
<dbReference type="Pfam" id="PF00005">
    <property type="entry name" value="ABC_tran"/>
    <property type="match status" value="1"/>
</dbReference>
<evidence type="ECO:0000256" key="2">
    <source>
        <dbReference type="ARBA" id="ARBA00022448"/>
    </source>
</evidence>
<dbReference type="PROSITE" id="PS50929">
    <property type="entry name" value="ABC_TM1F"/>
    <property type="match status" value="1"/>
</dbReference>
<evidence type="ECO:0000256" key="3">
    <source>
        <dbReference type="ARBA" id="ARBA00022475"/>
    </source>
</evidence>
<dbReference type="RefSeq" id="WP_116856600.1">
    <property type="nucleotide sequence ID" value="NZ_QTJV01000012.1"/>
</dbReference>
<keyword evidence="6 12" id="KW-0067">ATP-binding</keyword>
<dbReference type="InterPro" id="IPR036640">
    <property type="entry name" value="ABC1_TM_sf"/>
</dbReference>
<dbReference type="FunFam" id="3.40.50.300:FF:000854">
    <property type="entry name" value="Multidrug ABC transporter ATP-binding protein"/>
    <property type="match status" value="1"/>
</dbReference>
<keyword evidence="7 9" id="KW-1133">Transmembrane helix</keyword>
<keyword evidence="8 9" id="KW-0472">Membrane</keyword>
<dbReference type="InterPro" id="IPR003439">
    <property type="entry name" value="ABC_transporter-like_ATP-bd"/>
</dbReference>
<dbReference type="PANTHER" id="PTHR43394:SF1">
    <property type="entry name" value="ATP-BINDING CASSETTE SUB-FAMILY B MEMBER 10, MITOCHONDRIAL"/>
    <property type="match status" value="1"/>
</dbReference>
<dbReference type="PROSITE" id="PS50893">
    <property type="entry name" value="ABC_TRANSPORTER_2"/>
    <property type="match status" value="1"/>
</dbReference>
<dbReference type="SUPFAM" id="SSF90123">
    <property type="entry name" value="ABC transporter transmembrane region"/>
    <property type="match status" value="1"/>
</dbReference>
<evidence type="ECO:0000256" key="1">
    <source>
        <dbReference type="ARBA" id="ARBA00004651"/>
    </source>
</evidence>
<dbReference type="OrthoDB" id="9760358at2"/>
<dbReference type="AlphaFoldDB" id="A0A3E1NVB2"/>
<dbReference type="Gene3D" id="3.40.50.300">
    <property type="entry name" value="P-loop containing nucleotide triphosphate hydrolases"/>
    <property type="match status" value="1"/>
</dbReference>
<evidence type="ECO:0000256" key="8">
    <source>
        <dbReference type="ARBA" id="ARBA00023136"/>
    </source>
</evidence>
<evidence type="ECO:0000259" key="11">
    <source>
        <dbReference type="PROSITE" id="PS50929"/>
    </source>
</evidence>
<feature type="transmembrane region" description="Helical" evidence="9">
    <location>
        <begin position="287"/>
        <end position="309"/>
    </location>
</feature>
<keyword evidence="13" id="KW-1185">Reference proteome</keyword>
<evidence type="ECO:0000259" key="10">
    <source>
        <dbReference type="PROSITE" id="PS50893"/>
    </source>
</evidence>
<sequence>MRKKTSPPADKAPALPGITSILKPYKGMVTLLIFLALLSNGLNLVLPWLISRGIDAYTNGHLDMSGLVTEFVLAAACIFIFTYLQSVIQTYTSEKVAREQRTKLADKISRQQYAAIQAANPSKLLTNLTTDIDTVKLFVSQGIVSVASSLFIIIGASTLLLVMNWKLGLCVITIIPVIGLAFYMVLNKVRSIFKQSREVIDRLNKIINESVMGAALIRVLNAQQYEYDRFIAPNGESRTLGMSVVRLFAGLVPVISFMANMSLLAILLLGGHYVITGSMSLGELAAYNSYVAILIFPIVVIGFMSGLIAQSAASYSRIAEVLYAPDAVDTGTIQRTIDGDVAMENIHLTLAGKPVLKDISFRVKAGTRTAIIGPTAAGKTQLLNVLIGLLNPDKGKVSYDGTDLKDYDKEHLLQQIGLVFQDSILFNMSLKENIAFNETVSDALMNKAIATAELKDFITTLPEGMETIVSERGTSLSGGQKQRLMLARALAINPTILLLDDFTARVDPNTEQRILQNVQQNYPDLTLISVTQKIASAVHFDQIILLMEGEVIAIGTHDELMQSCPEYVQIYNSQRSTSNYELQPE</sequence>
<dbReference type="PANTHER" id="PTHR43394">
    <property type="entry name" value="ATP-DEPENDENT PERMEASE MDL1, MITOCHONDRIAL"/>
    <property type="match status" value="1"/>
</dbReference>
<dbReference type="PROSITE" id="PS00211">
    <property type="entry name" value="ABC_TRANSPORTER_1"/>
    <property type="match status" value="1"/>
</dbReference>
<dbReference type="GO" id="GO:0005524">
    <property type="term" value="F:ATP binding"/>
    <property type="evidence" value="ECO:0007669"/>
    <property type="project" value="UniProtKB-KW"/>
</dbReference>
<feature type="transmembrane region" description="Helical" evidence="9">
    <location>
        <begin position="71"/>
        <end position="91"/>
    </location>
</feature>
<evidence type="ECO:0000313" key="12">
    <source>
        <dbReference type="EMBL" id="RFM31892.1"/>
    </source>
</evidence>